<evidence type="ECO:0000313" key="2">
    <source>
        <dbReference type="Proteomes" id="UP000297299"/>
    </source>
</evidence>
<sequence length="106" mass="11990">MSVQYNQVNDDNSITNYEDDELVGHEKTVKSVCLMSLNSEANSATPIKPRAEDIELLCHSKMCLSQLMLLRTTVRMARRSACTGELQPWTKIHHTPILQSPEFVPC</sequence>
<organism evidence="1 2">
    <name type="scientific">Botryotinia calthae</name>
    <dbReference type="NCBI Taxonomy" id="38488"/>
    <lineage>
        <taxon>Eukaryota</taxon>
        <taxon>Fungi</taxon>
        <taxon>Dikarya</taxon>
        <taxon>Ascomycota</taxon>
        <taxon>Pezizomycotina</taxon>
        <taxon>Leotiomycetes</taxon>
        <taxon>Helotiales</taxon>
        <taxon>Sclerotiniaceae</taxon>
        <taxon>Botryotinia</taxon>
    </lineage>
</organism>
<evidence type="ECO:0000313" key="1">
    <source>
        <dbReference type="EMBL" id="TEY85193.1"/>
    </source>
</evidence>
<reference evidence="1 2" key="1">
    <citation type="submission" date="2017-11" db="EMBL/GenBank/DDBJ databases">
        <title>Comparative genomics of Botrytis spp.</title>
        <authorList>
            <person name="Valero-Jimenez C.A."/>
            <person name="Tapia P."/>
            <person name="Veloso J."/>
            <person name="Silva-Moreno E."/>
            <person name="Staats M."/>
            <person name="Valdes J.H."/>
            <person name="Van Kan J.A.L."/>
        </authorList>
    </citation>
    <scope>NUCLEOTIDE SEQUENCE [LARGE SCALE GENOMIC DNA]</scope>
    <source>
        <strain evidence="1 2">MUCL2830</strain>
    </source>
</reference>
<comment type="caution">
    <text evidence="1">The sequence shown here is derived from an EMBL/GenBank/DDBJ whole genome shotgun (WGS) entry which is preliminary data.</text>
</comment>
<gene>
    <name evidence="1" type="ORF">BOTCAL_0016g00470</name>
</gene>
<dbReference type="AlphaFoldDB" id="A0A4Y8DFT2"/>
<name>A0A4Y8DFT2_9HELO</name>
<dbReference type="Proteomes" id="UP000297299">
    <property type="component" value="Unassembled WGS sequence"/>
</dbReference>
<keyword evidence="2" id="KW-1185">Reference proteome</keyword>
<protein>
    <submittedName>
        <fullName evidence="1">Uncharacterized protein</fullName>
    </submittedName>
</protein>
<proteinExistence type="predicted"/>
<accession>A0A4Y8DFT2</accession>
<dbReference type="EMBL" id="PHWZ01000016">
    <property type="protein sequence ID" value="TEY85193.1"/>
    <property type="molecule type" value="Genomic_DNA"/>
</dbReference>